<keyword evidence="1" id="KW-1133">Transmembrane helix</keyword>
<sequence>MTALGMRICEGWRLEQTLPVEGFQRESRVGHVSLAYNTLFFFSFPSYFMRATFNISSSVSVLPLQYTSIQTNFIFSFFLYFFFHFFFLYFFFNFFFFEGLSFLKYFANRQKH</sequence>
<protein>
    <submittedName>
        <fullName evidence="2">Uncharacterized protein</fullName>
    </submittedName>
</protein>
<dbReference type="AlphaFoldDB" id="A0AAW1I1E8"/>
<feature type="transmembrane region" description="Helical" evidence="1">
    <location>
        <begin position="73"/>
        <end position="96"/>
    </location>
</feature>
<evidence type="ECO:0000256" key="1">
    <source>
        <dbReference type="SAM" id="Phobius"/>
    </source>
</evidence>
<evidence type="ECO:0000313" key="3">
    <source>
        <dbReference type="Proteomes" id="UP001443914"/>
    </source>
</evidence>
<accession>A0AAW1I1E8</accession>
<keyword evidence="1" id="KW-0812">Transmembrane</keyword>
<keyword evidence="1" id="KW-0472">Membrane</keyword>
<name>A0AAW1I1E8_SAPOF</name>
<gene>
    <name evidence="2" type="ORF">RND81_10G098000</name>
</gene>
<organism evidence="2 3">
    <name type="scientific">Saponaria officinalis</name>
    <name type="common">Common soapwort</name>
    <name type="synonym">Lychnis saponaria</name>
    <dbReference type="NCBI Taxonomy" id="3572"/>
    <lineage>
        <taxon>Eukaryota</taxon>
        <taxon>Viridiplantae</taxon>
        <taxon>Streptophyta</taxon>
        <taxon>Embryophyta</taxon>
        <taxon>Tracheophyta</taxon>
        <taxon>Spermatophyta</taxon>
        <taxon>Magnoliopsida</taxon>
        <taxon>eudicotyledons</taxon>
        <taxon>Gunneridae</taxon>
        <taxon>Pentapetalae</taxon>
        <taxon>Caryophyllales</taxon>
        <taxon>Caryophyllaceae</taxon>
        <taxon>Caryophylleae</taxon>
        <taxon>Saponaria</taxon>
    </lineage>
</organism>
<dbReference type="EMBL" id="JBDFQZ010000010">
    <property type="protein sequence ID" value="KAK9682811.1"/>
    <property type="molecule type" value="Genomic_DNA"/>
</dbReference>
<comment type="caution">
    <text evidence="2">The sequence shown here is derived from an EMBL/GenBank/DDBJ whole genome shotgun (WGS) entry which is preliminary data.</text>
</comment>
<reference evidence="2" key="1">
    <citation type="submission" date="2024-03" db="EMBL/GenBank/DDBJ databases">
        <title>WGS assembly of Saponaria officinalis var. Norfolk2.</title>
        <authorList>
            <person name="Jenkins J."/>
            <person name="Shu S."/>
            <person name="Grimwood J."/>
            <person name="Barry K."/>
            <person name="Goodstein D."/>
            <person name="Schmutz J."/>
            <person name="Leebens-Mack J."/>
            <person name="Osbourn A."/>
        </authorList>
    </citation>
    <scope>NUCLEOTIDE SEQUENCE [LARGE SCALE GENOMIC DNA]</scope>
    <source>
        <strain evidence="2">JIC</strain>
    </source>
</reference>
<evidence type="ECO:0000313" key="2">
    <source>
        <dbReference type="EMBL" id="KAK9682811.1"/>
    </source>
</evidence>
<feature type="transmembrane region" description="Helical" evidence="1">
    <location>
        <begin position="34"/>
        <end position="53"/>
    </location>
</feature>
<dbReference type="Proteomes" id="UP001443914">
    <property type="component" value="Unassembled WGS sequence"/>
</dbReference>
<keyword evidence="3" id="KW-1185">Reference proteome</keyword>
<proteinExistence type="predicted"/>